<gene>
    <name evidence="2" type="ORF">Fcan01_28234</name>
</gene>
<dbReference type="Proteomes" id="UP000198287">
    <property type="component" value="Unassembled WGS sequence"/>
</dbReference>
<evidence type="ECO:0000313" key="2">
    <source>
        <dbReference type="EMBL" id="OXA36986.1"/>
    </source>
</evidence>
<keyword evidence="1" id="KW-0812">Transmembrane</keyword>
<proteinExistence type="predicted"/>
<keyword evidence="3" id="KW-1185">Reference proteome</keyword>
<organism evidence="2 3">
    <name type="scientific">Folsomia candida</name>
    <name type="common">Springtail</name>
    <dbReference type="NCBI Taxonomy" id="158441"/>
    <lineage>
        <taxon>Eukaryota</taxon>
        <taxon>Metazoa</taxon>
        <taxon>Ecdysozoa</taxon>
        <taxon>Arthropoda</taxon>
        <taxon>Hexapoda</taxon>
        <taxon>Collembola</taxon>
        <taxon>Entomobryomorpha</taxon>
        <taxon>Isotomoidea</taxon>
        <taxon>Isotomidae</taxon>
        <taxon>Proisotominae</taxon>
        <taxon>Folsomia</taxon>
    </lineage>
</organism>
<accession>A0A226CY68</accession>
<keyword evidence="1" id="KW-0472">Membrane</keyword>
<name>A0A226CY68_FOLCA</name>
<evidence type="ECO:0000313" key="3">
    <source>
        <dbReference type="Proteomes" id="UP000198287"/>
    </source>
</evidence>
<sequence length="473" mass="54282">MRSRPGPTKISIWMATSLLSIKNETYPHIENYQYVSTHQYGFSCEPLCDNNQILDISQLLPRFNLRNDYGNFFTAHISQEGIQLCVRGTATVSLVLEDFTCRTLDDRRNLIDYGKLRGPPRTWTATFWADQKELETMEKLPSPKLNPFNSSRTYYFYDIPYYLAVVVVQRSGCFTPSFKNEYASNECYRFFSDSVEDPDTKIGSYNLYCARAEIFNEFLEFDITNNPTFENLTKENLLELLLTNPAHSYIPSGYSHEKQNYSASELQGLVEKDMINCNEKSAFIAATEIALAERDFLRRNYPSKKFHIWNTFFGPFKYGWLFQPVAGSTTSSGVSVVHRNFQALVVSGIYDRVRNEILRGMWLGRKPVANDTTEIVSKIEINGRIRTIFILCGVLICLAFAAVLVEGYKCEYNLLVKMFFKSASFLVKCRNFLRDNGITCGKIKRKRNYWAAPPVVNKVYIPPQLPAAGPRSP</sequence>
<dbReference type="AlphaFoldDB" id="A0A226CY68"/>
<evidence type="ECO:0000256" key="1">
    <source>
        <dbReference type="SAM" id="Phobius"/>
    </source>
</evidence>
<protein>
    <submittedName>
        <fullName evidence="2">Uncharacterized protein</fullName>
    </submittedName>
</protein>
<reference evidence="2 3" key="1">
    <citation type="submission" date="2015-12" db="EMBL/GenBank/DDBJ databases">
        <title>The genome of Folsomia candida.</title>
        <authorList>
            <person name="Faddeeva A."/>
            <person name="Derks M.F."/>
            <person name="Anvar Y."/>
            <person name="Smit S."/>
            <person name="Van Straalen N."/>
            <person name="Roelofs D."/>
        </authorList>
    </citation>
    <scope>NUCLEOTIDE SEQUENCE [LARGE SCALE GENOMIC DNA]</scope>
    <source>
        <strain evidence="2 3">VU population</strain>
        <tissue evidence="2">Whole body</tissue>
    </source>
</reference>
<dbReference type="EMBL" id="LNIX01000067">
    <property type="protein sequence ID" value="OXA36986.1"/>
    <property type="molecule type" value="Genomic_DNA"/>
</dbReference>
<keyword evidence="1" id="KW-1133">Transmembrane helix</keyword>
<comment type="caution">
    <text evidence="2">The sequence shown here is derived from an EMBL/GenBank/DDBJ whole genome shotgun (WGS) entry which is preliminary data.</text>
</comment>
<feature type="transmembrane region" description="Helical" evidence="1">
    <location>
        <begin position="388"/>
        <end position="408"/>
    </location>
</feature>